<keyword evidence="3" id="KW-1185">Reference proteome</keyword>
<dbReference type="PANTHER" id="PTHR36930">
    <property type="entry name" value="METAL-SULFUR CLUSTER BIOSYNTHESIS PROTEINS YUAD-RELATED"/>
    <property type="match status" value="1"/>
</dbReference>
<dbReference type="Pfam" id="PF03473">
    <property type="entry name" value="MOSC"/>
    <property type="match status" value="1"/>
</dbReference>
<dbReference type="GO" id="GO:0030170">
    <property type="term" value="F:pyridoxal phosphate binding"/>
    <property type="evidence" value="ECO:0007669"/>
    <property type="project" value="InterPro"/>
</dbReference>
<proteinExistence type="predicted"/>
<dbReference type="GO" id="GO:0030151">
    <property type="term" value="F:molybdenum ion binding"/>
    <property type="evidence" value="ECO:0007669"/>
    <property type="project" value="InterPro"/>
</dbReference>
<dbReference type="OrthoDB" id="9784492at2"/>
<protein>
    <submittedName>
        <fullName evidence="2">MOSC domain-containing protein</fullName>
    </submittedName>
</protein>
<sequence length="151" mass="15919">MGVIVAVCASPEKGTRKKNIGTGMLVANHGLEGDAHAGHWHRQVSLLAMESIQKMRELGLDVNPGDFAENITTEGIDLTSLPVGTRLAIGPEAIGEVTQIGKACHSACEIRRLTGDCIMPREGIFVRILAGGPVKVGDRIEVLEPGSSSGR</sequence>
<organism evidence="2 3">
    <name type="scientific">Desulfofundulus salinus</name>
    <dbReference type="NCBI Taxonomy" id="2419843"/>
    <lineage>
        <taxon>Bacteria</taxon>
        <taxon>Bacillati</taxon>
        <taxon>Bacillota</taxon>
        <taxon>Clostridia</taxon>
        <taxon>Eubacteriales</taxon>
        <taxon>Peptococcaceae</taxon>
        <taxon>Desulfofundulus</taxon>
    </lineage>
</organism>
<feature type="domain" description="MOSC" evidence="1">
    <location>
        <begin position="18"/>
        <end position="143"/>
    </location>
</feature>
<dbReference type="PANTHER" id="PTHR36930:SF1">
    <property type="entry name" value="MOSC DOMAIN-CONTAINING PROTEIN"/>
    <property type="match status" value="1"/>
</dbReference>
<dbReference type="EMBL" id="RBWE01000001">
    <property type="protein sequence ID" value="RKO66204.1"/>
    <property type="molecule type" value="Genomic_DNA"/>
</dbReference>
<accession>A0A494X056</accession>
<dbReference type="SUPFAM" id="SSF50800">
    <property type="entry name" value="PK beta-barrel domain-like"/>
    <property type="match status" value="1"/>
</dbReference>
<dbReference type="AlphaFoldDB" id="A0A494X056"/>
<gene>
    <name evidence="2" type="ORF">D7024_04100</name>
</gene>
<evidence type="ECO:0000313" key="3">
    <source>
        <dbReference type="Proteomes" id="UP000271256"/>
    </source>
</evidence>
<evidence type="ECO:0000259" key="1">
    <source>
        <dbReference type="PROSITE" id="PS51340"/>
    </source>
</evidence>
<evidence type="ECO:0000313" key="2">
    <source>
        <dbReference type="EMBL" id="RKO66204.1"/>
    </source>
</evidence>
<dbReference type="GO" id="GO:0003824">
    <property type="term" value="F:catalytic activity"/>
    <property type="evidence" value="ECO:0007669"/>
    <property type="project" value="InterPro"/>
</dbReference>
<reference evidence="2 3" key="1">
    <citation type="submission" date="2018-10" db="EMBL/GenBank/DDBJ databases">
        <authorList>
            <person name="Grouzdev D.S."/>
            <person name="Krutkina M.S."/>
            <person name="Tourova T.P."/>
            <person name="Nazina T.N."/>
        </authorList>
    </citation>
    <scope>NUCLEOTIDE SEQUENCE [LARGE SCALE GENOMIC DNA]</scope>
    <source>
        <strain evidence="2 3">435</strain>
    </source>
</reference>
<name>A0A494X056_9FIRM</name>
<dbReference type="Proteomes" id="UP000271256">
    <property type="component" value="Unassembled WGS sequence"/>
</dbReference>
<dbReference type="InterPro" id="IPR052716">
    <property type="entry name" value="MOSC_domain"/>
</dbReference>
<dbReference type="InterPro" id="IPR005302">
    <property type="entry name" value="MoCF_Sase_C"/>
</dbReference>
<comment type="caution">
    <text evidence="2">The sequence shown here is derived from an EMBL/GenBank/DDBJ whole genome shotgun (WGS) entry which is preliminary data.</text>
</comment>
<dbReference type="InterPro" id="IPR011037">
    <property type="entry name" value="Pyrv_Knase-like_insert_dom_sf"/>
</dbReference>
<dbReference type="Gene3D" id="2.40.33.20">
    <property type="entry name" value="PK beta-barrel domain-like"/>
    <property type="match status" value="1"/>
</dbReference>
<dbReference type="RefSeq" id="WP_121450648.1">
    <property type="nucleotide sequence ID" value="NZ_RBWE01000001.1"/>
</dbReference>
<dbReference type="PROSITE" id="PS51340">
    <property type="entry name" value="MOSC"/>
    <property type="match status" value="1"/>
</dbReference>